<name>A0A8C5FEG2_GADMO</name>
<keyword evidence="2" id="KW-1133">Transmembrane helix</keyword>
<reference evidence="3" key="2">
    <citation type="submission" date="2025-09" db="UniProtKB">
        <authorList>
            <consortium name="Ensembl"/>
        </authorList>
    </citation>
    <scope>IDENTIFICATION</scope>
</reference>
<evidence type="ECO:0000313" key="4">
    <source>
        <dbReference type="Proteomes" id="UP000694546"/>
    </source>
</evidence>
<protein>
    <submittedName>
        <fullName evidence="3">Uncharacterized protein</fullName>
    </submittedName>
</protein>
<reference evidence="3" key="1">
    <citation type="submission" date="2025-08" db="UniProtKB">
        <authorList>
            <consortium name="Ensembl"/>
        </authorList>
    </citation>
    <scope>IDENTIFICATION</scope>
</reference>
<sequence length="162" mass="17434">MANSSSRIRIPDSLRVTQPTLSKKMWMGSLQQRTVVALAFPVPGGQHCCPSPQWTSAQLRRAWHTETRHNDRKVPVAGPIRSGVPPGRLLSSSCAPITCSSSSRGAGLRSGTAGGGGGGDPVSPALQYRSSNRVLLYRGCCSFFVLFIVLGSVLDVRSRNWR</sequence>
<feature type="transmembrane region" description="Helical" evidence="2">
    <location>
        <begin position="135"/>
        <end position="154"/>
    </location>
</feature>
<feature type="region of interest" description="Disordered" evidence="1">
    <location>
        <begin position="99"/>
        <end position="120"/>
    </location>
</feature>
<dbReference type="Proteomes" id="UP000694546">
    <property type="component" value="Chromosome 16"/>
</dbReference>
<keyword evidence="2" id="KW-0812">Transmembrane</keyword>
<dbReference type="AlphaFoldDB" id="A0A8C5FEG2"/>
<organism evidence="3 4">
    <name type="scientific">Gadus morhua</name>
    <name type="common">Atlantic cod</name>
    <dbReference type="NCBI Taxonomy" id="8049"/>
    <lineage>
        <taxon>Eukaryota</taxon>
        <taxon>Metazoa</taxon>
        <taxon>Chordata</taxon>
        <taxon>Craniata</taxon>
        <taxon>Vertebrata</taxon>
        <taxon>Euteleostomi</taxon>
        <taxon>Actinopterygii</taxon>
        <taxon>Neopterygii</taxon>
        <taxon>Teleostei</taxon>
        <taxon>Neoteleostei</taxon>
        <taxon>Acanthomorphata</taxon>
        <taxon>Zeiogadaria</taxon>
        <taxon>Gadariae</taxon>
        <taxon>Gadiformes</taxon>
        <taxon>Gadoidei</taxon>
        <taxon>Gadidae</taxon>
        <taxon>Gadus</taxon>
    </lineage>
</organism>
<proteinExistence type="predicted"/>
<keyword evidence="4" id="KW-1185">Reference proteome</keyword>
<keyword evidence="2" id="KW-0472">Membrane</keyword>
<dbReference type="Ensembl" id="ENSGMOT00000067634.1">
    <property type="protein sequence ID" value="ENSGMOP00000030643.1"/>
    <property type="gene ID" value="ENSGMOG00000028186.1"/>
</dbReference>
<evidence type="ECO:0000256" key="1">
    <source>
        <dbReference type="SAM" id="MobiDB-lite"/>
    </source>
</evidence>
<dbReference type="GeneTree" id="ENSGT00940000177520"/>
<feature type="compositionally biased region" description="Low complexity" evidence="1">
    <location>
        <begin position="99"/>
        <end position="111"/>
    </location>
</feature>
<accession>A0A8C5FEG2</accession>
<evidence type="ECO:0000313" key="3">
    <source>
        <dbReference type="Ensembl" id="ENSGMOP00000030643.1"/>
    </source>
</evidence>
<evidence type="ECO:0000256" key="2">
    <source>
        <dbReference type="SAM" id="Phobius"/>
    </source>
</evidence>